<feature type="domain" description="XPG-I" evidence="4">
    <location>
        <begin position="144"/>
        <end position="213"/>
    </location>
</feature>
<dbReference type="EMBL" id="MN740203">
    <property type="protein sequence ID" value="QHT93236.1"/>
    <property type="molecule type" value="Genomic_DNA"/>
</dbReference>
<evidence type="ECO:0000256" key="2">
    <source>
        <dbReference type="ARBA" id="ARBA00022759"/>
    </source>
</evidence>
<sequence length="324" mass="38499">MGIKNLNRFLKEKCGKNSIYKTTLSNFENKTLVIDTSIYLYQFIGENALMENMYLFISIMKSCKIIPIFIFDGKPPPEKRELIKERSTKKKIAENKFNDLSKSLGENKLNEHEKRMIEVEMDALKRQFIRVQDRDIENVKRLMNAYGVVYYDAPNEADELCAYFVKIGLAYGCISDDMDMFLYGCPVVLRNFSLLNQSVSYYDTVEILKELDLTEQQFREILVISGTDYNRNMETTLHETLKWFQQYKHYINNSIANNRQYYGFYLWLTKNTKYIKDFHSLIKIHQLFVINEMNFNKKDYEYIKKNENNPLLQEIMNEAGFIFS</sequence>
<evidence type="ECO:0000256" key="3">
    <source>
        <dbReference type="ARBA" id="ARBA00022842"/>
    </source>
</evidence>
<dbReference type="SMART" id="SM00484">
    <property type="entry name" value="XPGI"/>
    <property type="match status" value="1"/>
</dbReference>
<evidence type="ECO:0000259" key="5">
    <source>
        <dbReference type="SMART" id="SM00485"/>
    </source>
</evidence>
<name>A0A6C0ILD0_9ZZZZ</name>
<reference evidence="6" key="1">
    <citation type="journal article" date="2020" name="Nature">
        <title>Giant virus diversity and host interactions through global metagenomics.</title>
        <authorList>
            <person name="Schulz F."/>
            <person name="Roux S."/>
            <person name="Paez-Espino D."/>
            <person name="Jungbluth S."/>
            <person name="Walsh D.A."/>
            <person name="Denef V.J."/>
            <person name="McMahon K.D."/>
            <person name="Konstantinidis K.T."/>
            <person name="Eloe-Fadrosh E.A."/>
            <person name="Kyrpides N.C."/>
            <person name="Woyke T."/>
        </authorList>
    </citation>
    <scope>NUCLEOTIDE SEQUENCE</scope>
    <source>
        <strain evidence="6">GVMAG-M-3300023210-19</strain>
    </source>
</reference>
<keyword evidence="3" id="KW-0460">Magnesium</keyword>
<dbReference type="InterPro" id="IPR006084">
    <property type="entry name" value="XPG/Rad2"/>
</dbReference>
<evidence type="ECO:0008006" key="7">
    <source>
        <dbReference type="Google" id="ProtNLM"/>
    </source>
</evidence>
<dbReference type="Pfam" id="PF00867">
    <property type="entry name" value="XPG_I"/>
    <property type="match status" value="1"/>
</dbReference>
<feature type="domain" description="XPG N-terminal" evidence="5">
    <location>
        <begin position="1"/>
        <end position="93"/>
    </location>
</feature>
<dbReference type="GO" id="GO:0008409">
    <property type="term" value="F:5'-3' exonuclease activity"/>
    <property type="evidence" value="ECO:0007669"/>
    <property type="project" value="TreeGrafter"/>
</dbReference>
<dbReference type="GO" id="GO:0017108">
    <property type="term" value="F:5'-flap endonuclease activity"/>
    <property type="evidence" value="ECO:0007669"/>
    <property type="project" value="TreeGrafter"/>
</dbReference>
<dbReference type="InterPro" id="IPR029060">
    <property type="entry name" value="PIN-like_dom_sf"/>
</dbReference>
<evidence type="ECO:0000313" key="6">
    <source>
        <dbReference type="EMBL" id="QHT93236.1"/>
    </source>
</evidence>
<dbReference type="Gene3D" id="3.40.50.1010">
    <property type="entry name" value="5'-nuclease"/>
    <property type="match status" value="1"/>
</dbReference>
<evidence type="ECO:0000256" key="1">
    <source>
        <dbReference type="ARBA" id="ARBA00022723"/>
    </source>
</evidence>
<accession>A0A6C0ILD0</accession>
<keyword evidence="1" id="KW-0479">Metal-binding</keyword>
<dbReference type="SMART" id="SM00485">
    <property type="entry name" value="XPGN"/>
    <property type="match status" value="1"/>
</dbReference>
<keyword evidence="2" id="KW-0255">Endonuclease</keyword>
<dbReference type="InterPro" id="IPR006086">
    <property type="entry name" value="XPG-I_dom"/>
</dbReference>
<dbReference type="PRINTS" id="PR00853">
    <property type="entry name" value="XPGRADSUPER"/>
</dbReference>
<dbReference type="PANTHER" id="PTHR11081:SF9">
    <property type="entry name" value="FLAP ENDONUCLEASE 1"/>
    <property type="match status" value="1"/>
</dbReference>
<dbReference type="PANTHER" id="PTHR11081">
    <property type="entry name" value="FLAP ENDONUCLEASE FAMILY MEMBER"/>
    <property type="match status" value="1"/>
</dbReference>
<dbReference type="InterPro" id="IPR006085">
    <property type="entry name" value="XPG_DNA_repair_N"/>
</dbReference>
<dbReference type="Pfam" id="PF00752">
    <property type="entry name" value="XPG_N"/>
    <property type="match status" value="1"/>
</dbReference>
<evidence type="ECO:0000259" key="4">
    <source>
        <dbReference type="SMART" id="SM00484"/>
    </source>
</evidence>
<organism evidence="6">
    <name type="scientific">viral metagenome</name>
    <dbReference type="NCBI Taxonomy" id="1070528"/>
    <lineage>
        <taxon>unclassified sequences</taxon>
        <taxon>metagenomes</taxon>
        <taxon>organismal metagenomes</taxon>
    </lineage>
</organism>
<dbReference type="AlphaFoldDB" id="A0A6C0ILD0"/>
<dbReference type="SUPFAM" id="SSF88723">
    <property type="entry name" value="PIN domain-like"/>
    <property type="match status" value="1"/>
</dbReference>
<proteinExistence type="predicted"/>
<keyword evidence="2" id="KW-0378">Hydrolase</keyword>
<dbReference type="GO" id="GO:0046872">
    <property type="term" value="F:metal ion binding"/>
    <property type="evidence" value="ECO:0007669"/>
    <property type="project" value="UniProtKB-KW"/>
</dbReference>
<protein>
    <recommendedName>
        <fullName evidence="7">XPG N-terminal domain-containing protein</fullName>
    </recommendedName>
</protein>
<keyword evidence="2" id="KW-0540">Nuclease</keyword>